<dbReference type="Proteomes" id="UP000194127">
    <property type="component" value="Unassembled WGS sequence"/>
</dbReference>
<evidence type="ECO:0000313" key="2">
    <source>
        <dbReference type="Proteomes" id="UP000194127"/>
    </source>
</evidence>
<protein>
    <submittedName>
        <fullName evidence="1">Uncharacterized protein</fullName>
    </submittedName>
</protein>
<accession>A0A1X6MI91</accession>
<organism evidence="1 2">
    <name type="scientific">Postia placenta MAD-698-R-SB12</name>
    <dbReference type="NCBI Taxonomy" id="670580"/>
    <lineage>
        <taxon>Eukaryota</taxon>
        <taxon>Fungi</taxon>
        <taxon>Dikarya</taxon>
        <taxon>Basidiomycota</taxon>
        <taxon>Agaricomycotina</taxon>
        <taxon>Agaricomycetes</taxon>
        <taxon>Polyporales</taxon>
        <taxon>Adustoporiaceae</taxon>
        <taxon>Rhodonia</taxon>
    </lineage>
</organism>
<dbReference type="AlphaFoldDB" id="A0A1X6MI91"/>
<dbReference type="RefSeq" id="XP_024332864.1">
    <property type="nucleotide sequence ID" value="XM_024487648.1"/>
</dbReference>
<proteinExistence type="predicted"/>
<dbReference type="OrthoDB" id="3261690at2759"/>
<reference evidence="1 2" key="1">
    <citation type="submission" date="2017-04" db="EMBL/GenBank/DDBJ databases">
        <title>Genome Sequence of the Model Brown-Rot Fungus Postia placenta SB12.</title>
        <authorList>
            <consortium name="DOE Joint Genome Institute"/>
            <person name="Gaskell J."/>
            <person name="Kersten P."/>
            <person name="Larrondo L.F."/>
            <person name="Canessa P."/>
            <person name="Martinez D."/>
            <person name="Hibbett D."/>
            <person name="Schmoll M."/>
            <person name="Kubicek C.P."/>
            <person name="Martinez A.T."/>
            <person name="Yadav J."/>
            <person name="Master E."/>
            <person name="Magnuson J.K."/>
            <person name="James T."/>
            <person name="Yaver D."/>
            <person name="Berka R."/>
            <person name="Labutti K."/>
            <person name="Lipzen A."/>
            <person name="Aerts A."/>
            <person name="Barry K."/>
            <person name="Henrissat B."/>
            <person name="Blanchette R."/>
            <person name="Grigoriev I."/>
            <person name="Cullen D."/>
        </authorList>
    </citation>
    <scope>NUCLEOTIDE SEQUENCE [LARGE SCALE GENOMIC DNA]</scope>
    <source>
        <strain evidence="1 2">MAD-698-R-SB12</strain>
    </source>
</reference>
<evidence type="ECO:0000313" key="1">
    <source>
        <dbReference type="EMBL" id="OSX56070.1"/>
    </source>
</evidence>
<name>A0A1X6MI91_9APHY</name>
<gene>
    <name evidence="1" type="ORF">POSPLADRAFT_1161062</name>
</gene>
<sequence length="445" mass="50985">MEYPHEPCVSSQLSIQQFVDRAQEVLANEDSDDAVSDFVRFALAGRDVSHAEQKRIFVNARQHVDTVLPHQYSIRRDYDSLIGITRSLPFNDTLYLYSFPPIREAMQPSDNPHVKFAMPMANGATLKVPLQRIPNIAFGKLSHRGQSRLFFPALWASGEHLWSITQATYAKFYDTILLPSIRHVSAVSAAHWPISYSSAMNHARDARGHYHYQTLDVNYTDLVELETQLLERMDQDATFKGAFWEHELRGTKDATGHEFEDVDAHRDRFESFISILNMDRVVPAEWCVDVAVEISIAGFNVAWLTTTALPFTHACYRVVDNAMWGKAFDNYFPVDPTARTGPTQNFGSVLYRSEWSVIVSQLGVDSRTTVRRELKRKFDDFIWIPYASDRIWATTPQRGKIWRQLPEGPRVCAPHLYVNPRFAHKHFTLRAASNEIEEDSDVDST</sequence>
<dbReference type="EMBL" id="KZ110628">
    <property type="protein sequence ID" value="OSX56070.1"/>
    <property type="molecule type" value="Genomic_DNA"/>
</dbReference>
<dbReference type="GeneID" id="36332597"/>
<keyword evidence="2" id="KW-1185">Reference proteome</keyword>